<gene>
    <name evidence="2" type="ORF">GCM10009544_04190</name>
</gene>
<feature type="compositionally biased region" description="Low complexity" evidence="1">
    <location>
        <begin position="1"/>
        <end position="21"/>
    </location>
</feature>
<sequence>MIEQQGRGQPQARRGGQAVAQLDGHQRVEAQYAEGSLGVDGVRRGVSEDLRGLFPDQVQQGPLLLGGRQCADAVAQRGVVLARAVGGGEGAARLGEVGEEGAGADGGQGGGIRRPVHVGHRQVRRALGQSLAEGGEGGGRGHEDQPVAARPVGQVRVRRHAEVRPGAPGHRGGRQPLPAPVFGEGVEEGVGCGVVGLAGLAHGARDRGEHHEHLQVEVPGELVQVQGGGGLGAQYGLEAFGGERFQHARVQDTGGVHDAVQGQVRRDVREDGRQGVAVGGVAGGHGDPDAPRGELGRELLGTGGLRAAAAGEYQVLRPGVGEPERDLAAESAGASGDHDRAVRGPVGAGVAAGRDACQAAGEGPGGPDRDLVLVRGEHPQERGDGPCVQGLGEVDEPAPQLRGLQRDHASEAPRVRLHGVGEHVAVVDGHGAAGHAPQRGPDAGGLQCAQQGGDRGQAARHGGQAGVRPFVEGQQGEYAVDGAVGPDDGLALPVGFGQYEQFGAQALVAQGVEEPGGPRVGGGVLGQRDEPVPGGGEAGGGGDGGPVRPVAPAVRHRLRPALLSP</sequence>
<evidence type="ECO:0000313" key="2">
    <source>
        <dbReference type="EMBL" id="GAA0444589.1"/>
    </source>
</evidence>
<name>A0ABN0ZE92_9ACTN</name>
<evidence type="ECO:0000313" key="3">
    <source>
        <dbReference type="Proteomes" id="UP001499895"/>
    </source>
</evidence>
<keyword evidence="3" id="KW-1185">Reference proteome</keyword>
<dbReference type="EMBL" id="BAAAHB010000002">
    <property type="protein sequence ID" value="GAA0444589.1"/>
    <property type="molecule type" value="Genomic_DNA"/>
</dbReference>
<reference evidence="2 3" key="1">
    <citation type="journal article" date="2019" name="Int. J. Syst. Evol. Microbiol.">
        <title>The Global Catalogue of Microorganisms (GCM) 10K type strain sequencing project: providing services to taxonomists for standard genome sequencing and annotation.</title>
        <authorList>
            <consortium name="The Broad Institute Genomics Platform"/>
            <consortium name="The Broad Institute Genome Sequencing Center for Infectious Disease"/>
            <person name="Wu L."/>
            <person name="Ma J."/>
        </authorList>
    </citation>
    <scope>NUCLEOTIDE SEQUENCE [LARGE SCALE GENOMIC DNA]</scope>
    <source>
        <strain evidence="2 3">JCM 10649</strain>
    </source>
</reference>
<feature type="compositionally biased region" description="Gly residues" evidence="1">
    <location>
        <begin position="533"/>
        <end position="545"/>
    </location>
</feature>
<protein>
    <submittedName>
        <fullName evidence="2">Uncharacterized protein</fullName>
    </submittedName>
</protein>
<dbReference type="Proteomes" id="UP001499895">
    <property type="component" value="Unassembled WGS sequence"/>
</dbReference>
<feature type="region of interest" description="Disordered" evidence="1">
    <location>
        <begin position="131"/>
        <end position="150"/>
    </location>
</feature>
<feature type="region of interest" description="Disordered" evidence="1">
    <location>
        <begin position="431"/>
        <end position="463"/>
    </location>
</feature>
<evidence type="ECO:0000256" key="1">
    <source>
        <dbReference type="SAM" id="MobiDB-lite"/>
    </source>
</evidence>
<organism evidence="2 3">
    <name type="scientific">Streptomyces stramineus</name>
    <dbReference type="NCBI Taxonomy" id="173861"/>
    <lineage>
        <taxon>Bacteria</taxon>
        <taxon>Bacillati</taxon>
        <taxon>Actinomycetota</taxon>
        <taxon>Actinomycetes</taxon>
        <taxon>Kitasatosporales</taxon>
        <taxon>Streptomycetaceae</taxon>
        <taxon>Streptomyces</taxon>
    </lineage>
</organism>
<accession>A0ABN0ZE92</accession>
<feature type="region of interest" description="Disordered" evidence="1">
    <location>
        <begin position="1"/>
        <end position="23"/>
    </location>
</feature>
<proteinExistence type="predicted"/>
<feature type="region of interest" description="Disordered" evidence="1">
    <location>
        <begin position="514"/>
        <end position="565"/>
    </location>
</feature>
<comment type="caution">
    <text evidence="2">The sequence shown here is derived from an EMBL/GenBank/DDBJ whole genome shotgun (WGS) entry which is preliminary data.</text>
</comment>